<evidence type="ECO:0000256" key="17">
    <source>
        <dbReference type="RuleBase" id="RU362098"/>
    </source>
</evidence>
<evidence type="ECO:0000256" key="15">
    <source>
        <dbReference type="PIRSR" id="PIRSR603373-1"/>
    </source>
</evidence>
<evidence type="ECO:0000256" key="16">
    <source>
        <dbReference type="PIRSR" id="PIRSR603373-2"/>
    </source>
</evidence>
<keyword evidence="16" id="KW-0460">Magnesium</keyword>
<evidence type="ECO:0000256" key="14">
    <source>
        <dbReference type="NCBIfam" id="TIGR00437"/>
    </source>
</evidence>
<evidence type="ECO:0000256" key="2">
    <source>
        <dbReference type="ARBA" id="ARBA00004651"/>
    </source>
</evidence>
<keyword evidence="6 17" id="KW-0812">Transmembrane</keyword>
<dbReference type="AlphaFoldDB" id="A0A0B6A6R0"/>
<keyword evidence="5 17" id="KW-0410">Iron transport</keyword>
<comment type="subcellular location">
    <subcellularLocation>
        <location evidence="2 17">Cell membrane</location>
        <topology evidence="2 17">Multi-pass membrane protein</topology>
    </subcellularLocation>
</comment>
<dbReference type="Pfam" id="PF07670">
    <property type="entry name" value="Gate"/>
    <property type="match status" value="2"/>
</dbReference>
<dbReference type="GO" id="GO:0005525">
    <property type="term" value="F:GTP binding"/>
    <property type="evidence" value="ECO:0007669"/>
    <property type="project" value="UniProtKB-KW"/>
</dbReference>
<feature type="transmembrane region" description="Helical" evidence="17">
    <location>
        <begin position="500"/>
        <end position="521"/>
    </location>
</feature>
<dbReference type="InterPro" id="IPR030389">
    <property type="entry name" value="G_FEOB_dom"/>
</dbReference>
<keyword evidence="3 17" id="KW-0813">Transport</keyword>
<keyword evidence="8 17" id="KW-1133">Transmembrane helix</keyword>
<feature type="transmembrane region" description="Helical" evidence="17">
    <location>
        <begin position="442"/>
        <end position="462"/>
    </location>
</feature>
<dbReference type="NCBIfam" id="TIGR00437">
    <property type="entry name" value="feoB"/>
    <property type="match status" value="1"/>
</dbReference>
<dbReference type="HOGENOM" id="CLU_013350_3_0_9"/>
<dbReference type="InterPro" id="IPR050860">
    <property type="entry name" value="FeoB_GTPase"/>
</dbReference>
<dbReference type="Pfam" id="PF17910">
    <property type="entry name" value="FeoB_Cyto"/>
    <property type="match status" value="1"/>
</dbReference>
<dbReference type="GO" id="GO:0046872">
    <property type="term" value="F:metal ion binding"/>
    <property type="evidence" value="ECO:0007669"/>
    <property type="project" value="UniProtKB-KW"/>
</dbReference>
<evidence type="ECO:0000256" key="6">
    <source>
        <dbReference type="ARBA" id="ARBA00022692"/>
    </source>
</evidence>
<dbReference type="SUPFAM" id="SSF52540">
    <property type="entry name" value="P-loop containing nucleoside triphosphate hydrolases"/>
    <property type="match status" value="1"/>
</dbReference>
<dbReference type="PROSITE" id="PS51711">
    <property type="entry name" value="G_FEOB"/>
    <property type="match status" value="1"/>
</dbReference>
<evidence type="ECO:0000256" key="12">
    <source>
        <dbReference type="ARBA" id="ARBA00023136"/>
    </source>
</evidence>
<dbReference type="RefSeq" id="WP_034654089.1">
    <property type="nucleotide sequence ID" value="NZ_BCVB01000007.1"/>
</dbReference>
<keyword evidence="7 15" id="KW-0547">Nucleotide-binding</keyword>
<protein>
    <recommendedName>
        <fullName evidence="13 14">Ferrous iron transport protein B</fullName>
    </recommendedName>
</protein>
<dbReference type="Pfam" id="PF07664">
    <property type="entry name" value="FeoB_C"/>
    <property type="match status" value="1"/>
</dbReference>
<dbReference type="PANTHER" id="PTHR43185">
    <property type="entry name" value="FERROUS IRON TRANSPORT PROTEIN B"/>
    <property type="match status" value="1"/>
</dbReference>
<feature type="binding site" evidence="15">
    <location>
        <begin position="112"/>
        <end position="115"/>
    </location>
    <ligand>
        <name>GTP</name>
        <dbReference type="ChEBI" id="CHEBI:37565"/>
        <label>1</label>
    </ligand>
</feature>
<feature type="transmembrane region" description="Helical" evidence="17">
    <location>
        <begin position="413"/>
        <end position="436"/>
    </location>
</feature>
<keyword evidence="9 17" id="KW-0408">Iron</keyword>
<dbReference type="CDD" id="cd01879">
    <property type="entry name" value="FeoB"/>
    <property type="match status" value="1"/>
</dbReference>
<evidence type="ECO:0000256" key="11">
    <source>
        <dbReference type="ARBA" id="ARBA00023134"/>
    </source>
</evidence>
<organism evidence="18 19">
    <name type="scientific">Priestia megaterium (strain ATCC 14581 / DSM 32 / CCUG 1817 / JCM 2506 / NBRC 15308 / NCIMB 9376 / NCTC 10342 / NRRL B-14308 / VKM B-512 / Ford 19)</name>
    <name type="common">Bacillus megaterium</name>
    <dbReference type="NCBI Taxonomy" id="1348623"/>
    <lineage>
        <taxon>Bacteria</taxon>
        <taxon>Bacillati</taxon>
        <taxon>Bacillota</taxon>
        <taxon>Bacilli</taxon>
        <taxon>Bacillales</taxon>
        <taxon>Bacillaceae</taxon>
        <taxon>Priestia</taxon>
    </lineage>
</organism>
<dbReference type="KEGG" id="bmeg:BG04_3191"/>
<evidence type="ECO:0000256" key="3">
    <source>
        <dbReference type="ARBA" id="ARBA00022448"/>
    </source>
</evidence>
<evidence type="ECO:0000256" key="1">
    <source>
        <dbReference type="ARBA" id="ARBA00003926"/>
    </source>
</evidence>
<feature type="binding site" evidence="15">
    <location>
        <begin position="52"/>
        <end position="55"/>
    </location>
    <ligand>
        <name>GTP</name>
        <dbReference type="ChEBI" id="CHEBI:37565"/>
        <label>1</label>
    </ligand>
</feature>
<dbReference type="Gene3D" id="1.10.287.1770">
    <property type="match status" value="1"/>
</dbReference>
<dbReference type="Pfam" id="PF02421">
    <property type="entry name" value="FeoB_N"/>
    <property type="match status" value="1"/>
</dbReference>
<evidence type="ECO:0000313" key="18">
    <source>
        <dbReference type="EMBL" id="AJI20630.1"/>
    </source>
</evidence>
<dbReference type="InterPro" id="IPR003373">
    <property type="entry name" value="Fe2_transport_prot-B"/>
</dbReference>
<keyword evidence="16" id="KW-0479">Metal-binding</keyword>
<dbReference type="InterPro" id="IPR041069">
    <property type="entry name" value="FeoB_Cyto"/>
</dbReference>
<dbReference type="InterPro" id="IPR027417">
    <property type="entry name" value="P-loop_NTPase"/>
</dbReference>
<gene>
    <name evidence="18" type="primary">feoB</name>
    <name evidence="18" type="ORF">BG04_3191</name>
</gene>
<evidence type="ECO:0000256" key="5">
    <source>
        <dbReference type="ARBA" id="ARBA00022496"/>
    </source>
</evidence>
<dbReference type="GO" id="GO:0005886">
    <property type="term" value="C:plasma membrane"/>
    <property type="evidence" value="ECO:0007669"/>
    <property type="project" value="UniProtKB-SubCell"/>
</dbReference>
<proteinExistence type="inferred from homology"/>
<feature type="transmembrane region" description="Helical" evidence="17">
    <location>
        <begin position="598"/>
        <end position="618"/>
    </location>
</feature>
<feature type="transmembrane region" description="Helical" evidence="17">
    <location>
        <begin position="332"/>
        <end position="356"/>
    </location>
</feature>
<feature type="binding site" evidence="16">
    <location>
        <position position="19"/>
    </location>
    <ligand>
        <name>Mg(2+)</name>
        <dbReference type="ChEBI" id="CHEBI:18420"/>
        <label>2</label>
    </ligand>
</feature>
<keyword evidence="11 15" id="KW-0342">GTP-binding</keyword>
<dbReference type="GO" id="GO:0015093">
    <property type="term" value="F:ferrous iron transmembrane transporter activity"/>
    <property type="evidence" value="ECO:0007669"/>
    <property type="project" value="UniProtKB-UniRule"/>
</dbReference>
<evidence type="ECO:0000256" key="10">
    <source>
        <dbReference type="ARBA" id="ARBA00023065"/>
    </source>
</evidence>
<feature type="transmembrane region" description="Helical" evidence="17">
    <location>
        <begin position="270"/>
        <end position="293"/>
    </location>
</feature>
<dbReference type="InterPro" id="IPR011642">
    <property type="entry name" value="Gate_dom"/>
</dbReference>
<feature type="binding site" evidence="15">
    <location>
        <begin position="8"/>
        <end position="15"/>
    </location>
    <ligand>
        <name>GTP</name>
        <dbReference type="ChEBI" id="CHEBI:37565"/>
        <label>1</label>
    </ligand>
</feature>
<feature type="transmembrane region" description="Helical" evidence="17">
    <location>
        <begin position="630"/>
        <end position="650"/>
    </location>
</feature>
<sequence>MSTIALLGNPNTGKTSLFNILTDSYEYVGNWSGVTVEKKVGSIKKQNSQLVDLPGVYDFTPLSSDEAVVTNFLLTGEFNSMLNIVDASQFERSMHLTIQALEYGKPLVIGLNMIDVAEKRGLTFHLEKLSKSLHIPVSAIIARNGKGINELLSTLKQDLKAPLFQLNYGETAEQAIHMIQTKADVSRWIAIQFLAENSVIESTLKEKTSYSELLELRKAAVQKLTKPLSEHFFDVRTAFIERISSECIIKGSETPLTFTDRIDRIVTHKWLGLPIFLGLMYLIFNITFTWIGVPLSDKLDGFFGGTLSKGADSLLNAAGAAPFIHDLIVDGIIAGVGGVLVFVPQIFVLFFFISLLEDSGYMARIAVVMDRIMEFFGLNGKAFIPMIISFGCNVPGIMAARTIEQRKERLMTILVNPFMSCSARLPVYALFVGAFFVQNGAAVVFSMYLLGIILALVVTKILSVTLLKDEQSTFIVELPPYRVPQAKTLWRSTWEKGRNFVRKAGTVILAGSVFIWLSSYAGPGGFGVDMENSFMAIIGGAIAPLFIPLGFATWQAVASLITGFLAKEVVVSTMSIIYKVQEGQLGDTMKTFFTPLTAYTFMVFVLLYVPCLATVAVIRRETGSLKWTAFAVAYPLVVAYLVALLVHTIGKVLGFS</sequence>
<accession>A0A0B6A6R0</accession>
<evidence type="ECO:0000313" key="19">
    <source>
        <dbReference type="Proteomes" id="UP000031829"/>
    </source>
</evidence>
<keyword evidence="10" id="KW-0406">Ion transport</keyword>
<evidence type="ECO:0000256" key="8">
    <source>
        <dbReference type="ARBA" id="ARBA00022989"/>
    </source>
</evidence>
<reference evidence="18 19" key="1">
    <citation type="journal article" date="2015" name="Genome Announc.">
        <title>Complete genome sequences for 35 biothreat assay-relevant bacillus species.</title>
        <authorList>
            <person name="Johnson S.L."/>
            <person name="Daligault H.E."/>
            <person name="Davenport K.W."/>
            <person name="Jaissle J."/>
            <person name="Frey K.G."/>
            <person name="Ladner J.T."/>
            <person name="Broomall S.M."/>
            <person name="Bishop-Lilly K.A."/>
            <person name="Bruce D.C."/>
            <person name="Gibbons H.S."/>
            <person name="Coyne S.R."/>
            <person name="Lo C.C."/>
            <person name="Meincke L."/>
            <person name="Munk A.C."/>
            <person name="Koroleva G.I."/>
            <person name="Rosenzweig C.N."/>
            <person name="Palacios G.F."/>
            <person name="Redden C.L."/>
            <person name="Minogue T.D."/>
            <person name="Chain P.S."/>
        </authorList>
    </citation>
    <scope>NUCLEOTIDE SEQUENCE [LARGE SCALE GENOMIC DNA]</scope>
    <source>
        <strain evidence="19">ATCC 14581 / DSM 32 / JCM 2506 / NBRC 15308 / NCIMB 9376 / NCTC 10342 / NRRL B-14308 / VKM B-512</strain>
    </source>
</reference>
<dbReference type="Gene3D" id="3.40.50.300">
    <property type="entry name" value="P-loop containing nucleotide triphosphate hydrolases"/>
    <property type="match status" value="1"/>
</dbReference>
<dbReference type="GeneID" id="93641253"/>
<keyword evidence="4" id="KW-1003">Cell membrane</keyword>
<evidence type="ECO:0000256" key="9">
    <source>
        <dbReference type="ARBA" id="ARBA00023004"/>
    </source>
</evidence>
<dbReference type="InterPro" id="IPR011640">
    <property type="entry name" value="Fe2_transport_prot_B_C"/>
</dbReference>
<dbReference type="PANTHER" id="PTHR43185:SF1">
    <property type="entry name" value="FE(2+) TRANSPORTER FEOB"/>
    <property type="match status" value="1"/>
</dbReference>
<evidence type="ECO:0000256" key="4">
    <source>
        <dbReference type="ARBA" id="ARBA00022475"/>
    </source>
</evidence>
<comment type="similarity">
    <text evidence="17">Belongs to the TRAFAC class TrmE-Era-EngA-EngB-Septin-like GTPase superfamily. FeoB GTPase (TC 9.A.8) family.</text>
</comment>
<feature type="binding site" evidence="16">
    <location>
        <position position="22"/>
    </location>
    <ligand>
        <name>Mg(2+)</name>
        <dbReference type="ChEBI" id="CHEBI:18420"/>
        <label>1</label>
    </ligand>
</feature>
<name>A0A0B6A6R0_PRIM2</name>
<keyword evidence="12 17" id="KW-0472">Membrane</keyword>
<evidence type="ECO:0000256" key="7">
    <source>
        <dbReference type="ARBA" id="ARBA00022741"/>
    </source>
</evidence>
<comment type="function">
    <text evidence="1 17">Probable transporter of a GTP-driven Fe(2+) uptake system.</text>
</comment>
<feature type="transmembrane region" description="Helical" evidence="17">
    <location>
        <begin position="533"/>
        <end position="551"/>
    </location>
</feature>
<dbReference type="Proteomes" id="UP000031829">
    <property type="component" value="Chromosome"/>
</dbReference>
<dbReference type="EMBL" id="CP009920">
    <property type="protein sequence ID" value="AJI20630.1"/>
    <property type="molecule type" value="Genomic_DNA"/>
</dbReference>
<feature type="binding site" evidence="15">
    <location>
        <begin position="33"/>
        <end position="37"/>
    </location>
    <ligand>
        <name>GTP</name>
        <dbReference type="ChEBI" id="CHEBI:37565"/>
        <label>1</label>
    </ligand>
</feature>
<evidence type="ECO:0000256" key="13">
    <source>
        <dbReference type="ARBA" id="ARBA00031200"/>
    </source>
</evidence>